<dbReference type="AlphaFoldDB" id="I1YJT6"/>
<dbReference type="Proteomes" id="UP000009145">
    <property type="component" value="Chromosome"/>
</dbReference>
<evidence type="ECO:0000313" key="1">
    <source>
        <dbReference type="EMBL" id="AFJ03179.1"/>
    </source>
</evidence>
<dbReference type="PATRIC" id="fig|754477.3.peg.2008"/>
<dbReference type="EMBL" id="CP003380">
    <property type="protein sequence ID" value="AFJ03179.1"/>
    <property type="molecule type" value="Genomic_DNA"/>
</dbReference>
<dbReference type="RefSeq" id="WP_014704598.1">
    <property type="nucleotide sequence ID" value="NC_017856.1"/>
</dbReference>
<organism evidence="1 2">
    <name type="scientific">Methylophaga frappieri (strain ATCC BAA-2434 / DSM 25690 / JAM7)</name>
    <dbReference type="NCBI Taxonomy" id="754477"/>
    <lineage>
        <taxon>Bacteria</taxon>
        <taxon>Pseudomonadati</taxon>
        <taxon>Pseudomonadota</taxon>
        <taxon>Gammaproteobacteria</taxon>
        <taxon>Thiotrichales</taxon>
        <taxon>Piscirickettsiaceae</taxon>
        <taxon>Methylophaga</taxon>
    </lineage>
</organism>
<keyword evidence="2" id="KW-1185">Reference proteome</keyword>
<accession>I1YJT6</accession>
<dbReference type="HOGENOM" id="CLU_1293132_0_0_6"/>
<name>I1YJT6_METFJ</name>
<evidence type="ECO:0000313" key="2">
    <source>
        <dbReference type="Proteomes" id="UP000009145"/>
    </source>
</evidence>
<gene>
    <name evidence="1" type="ordered locus">Q7C_2040</name>
</gene>
<dbReference type="KEGG" id="mec:Q7C_2040"/>
<reference evidence="1 2" key="1">
    <citation type="journal article" date="2012" name="J. Bacteriol.">
        <title>Complete genome sequences of Methylophaga sp. strain JAM1 and Methylophaga sp. strain JAM7.</title>
        <authorList>
            <person name="Villeneuve C."/>
            <person name="Martineau C."/>
            <person name="Mauffrey F."/>
            <person name="Villemur R."/>
        </authorList>
    </citation>
    <scope>NUCLEOTIDE SEQUENCE [LARGE SCALE GENOMIC DNA]</scope>
    <source>
        <strain evidence="1 2">JAM7</strain>
    </source>
</reference>
<sequence length="213" mass="23449" precursor="true">MSALSQMFASVAVLAEFHPGAQAVRFWRNNHTGQLQSDIVFSDQKLTDKQLLEADIASIATQLAEVALPDYFAFCRDIEAIFSGSQPNGPVTKLANMDWPALRQIAIYAQHWRSKNPREVAKLVAFVMAIPVFSRLVGQRIVAGQSETEKQISHQVEHASGMYIMGVEKFKGLFADEIQSTLSEASLLVAAYRGAKGENASNIINGMIASRYD</sequence>
<protein>
    <submittedName>
        <fullName evidence="1">Uncharacterized protein</fullName>
    </submittedName>
</protein>
<dbReference type="OrthoDB" id="5608417at2"/>
<proteinExistence type="predicted"/>